<dbReference type="EMBL" id="FOXS01000010">
    <property type="protein sequence ID" value="SFQ82371.1"/>
    <property type="molecule type" value="Genomic_DNA"/>
</dbReference>
<accession>A0A1I6BN75</accession>
<evidence type="ECO:0000313" key="2">
    <source>
        <dbReference type="EMBL" id="SFQ82371.1"/>
    </source>
</evidence>
<evidence type="ECO:0000313" key="3">
    <source>
        <dbReference type="Proteomes" id="UP000199029"/>
    </source>
</evidence>
<dbReference type="OrthoDB" id="875340at2"/>
<dbReference type="RefSeq" id="WP_143080398.1">
    <property type="nucleotide sequence ID" value="NZ_FOXS01000010.1"/>
</dbReference>
<dbReference type="Proteomes" id="UP000199029">
    <property type="component" value="Unassembled WGS sequence"/>
</dbReference>
<keyword evidence="3" id="KW-1185">Reference proteome</keyword>
<name>A0A1I6BN75_HYMAR</name>
<keyword evidence="1" id="KW-0472">Membrane</keyword>
<dbReference type="AlphaFoldDB" id="A0A1I6BN75"/>
<organism evidence="2 3">
    <name type="scientific">Hymenobacter arizonensis</name>
    <name type="common">Siccationidurans arizonensis</name>
    <dbReference type="NCBI Taxonomy" id="1227077"/>
    <lineage>
        <taxon>Bacteria</taxon>
        <taxon>Pseudomonadati</taxon>
        <taxon>Bacteroidota</taxon>
        <taxon>Cytophagia</taxon>
        <taxon>Cytophagales</taxon>
        <taxon>Hymenobacteraceae</taxon>
        <taxon>Hymenobacter</taxon>
    </lineage>
</organism>
<feature type="transmembrane region" description="Helical" evidence="1">
    <location>
        <begin position="67"/>
        <end position="94"/>
    </location>
</feature>
<protein>
    <submittedName>
        <fullName evidence="2">Uncharacterized protein</fullName>
    </submittedName>
</protein>
<proteinExistence type="predicted"/>
<reference evidence="3" key="1">
    <citation type="submission" date="2016-10" db="EMBL/GenBank/DDBJ databases">
        <authorList>
            <person name="Varghese N."/>
            <person name="Submissions S."/>
        </authorList>
    </citation>
    <scope>NUCLEOTIDE SEQUENCE [LARGE SCALE GENOMIC DNA]</scope>
    <source>
        <strain evidence="3">OR362-8,ATCC BAA-1266,JCM 13504</strain>
    </source>
</reference>
<sequence length="371" mass="41824">MRRVLRVLWALLAWAWLVCAVLTVLELKDVVQFATPQVGRVVRAATWLLVFPASGYFGWSRWLGGSLWAGLAGAVAVGGVTFFMGGILLITGLVRFFGGGSAWHTTHVHTRRGGVFYVQQATRDQAVRDVVLLPLTPWLNVPLPPAWFAVQRWAPVHKAFAYFGPDSTQQAREDQRADRFRYCTRQNARFDSLDRQGLLPPQVLPAATQQGAGTFGCRLGPRVWSVPLRPAPEPIDCSTTWSGAWTGRDDSTHFYLNATRIYEHLQLVLPYPLPRAPGTYPATLYVMWPWQSRGPQHPTWRSAPRSVRVTLTRLDTVAHVIAGTFTGTLYWLAPDEEKPGQPVPYRRRHRVPVRQGRFDLRYTPGIGHFRP</sequence>
<keyword evidence="1" id="KW-0812">Transmembrane</keyword>
<gene>
    <name evidence="2" type="ORF">SAMN04515668_4796</name>
</gene>
<evidence type="ECO:0000256" key="1">
    <source>
        <dbReference type="SAM" id="Phobius"/>
    </source>
</evidence>
<keyword evidence="1" id="KW-1133">Transmembrane helix</keyword>
<dbReference type="STRING" id="1227077.SAMN04515668_4796"/>